<evidence type="ECO:0000313" key="6">
    <source>
        <dbReference type="EMBL" id="EEH63885.1"/>
    </source>
</evidence>
<proteinExistence type="predicted"/>
<dbReference type="EMBL" id="ACFG01000030">
    <property type="protein sequence ID" value="EEH63885.1"/>
    <property type="molecule type" value="Genomic_DNA"/>
</dbReference>
<dbReference type="CDD" id="cd02432">
    <property type="entry name" value="Nodulin-21_like_1"/>
    <property type="match status" value="1"/>
</dbReference>
<dbReference type="GO" id="GO:0012505">
    <property type="term" value="C:endomembrane system"/>
    <property type="evidence" value="ECO:0007669"/>
    <property type="project" value="UniProtKB-SubCell"/>
</dbReference>
<dbReference type="InterPro" id="IPR008217">
    <property type="entry name" value="Ccc1_fam"/>
</dbReference>
<keyword evidence="7" id="KW-1185">Reference proteome</keyword>
<keyword evidence="2 5" id="KW-0812">Transmembrane</keyword>
<dbReference type="eggNOG" id="COG1814">
    <property type="taxonomic scope" value="Bacteria"/>
</dbReference>
<evidence type="ECO:0000313" key="7">
    <source>
        <dbReference type="Proteomes" id="UP000010301"/>
    </source>
</evidence>
<dbReference type="Pfam" id="PF01988">
    <property type="entry name" value="VIT1"/>
    <property type="match status" value="1"/>
</dbReference>
<organism evidence="6 7">
    <name type="scientific">Gleimia coleocanis DSM 15436</name>
    <dbReference type="NCBI Taxonomy" id="525245"/>
    <lineage>
        <taxon>Bacteria</taxon>
        <taxon>Bacillati</taxon>
        <taxon>Actinomycetota</taxon>
        <taxon>Actinomycetes</taxon>
        <taxon>Actinomycetales</taxon>
        <taxon>Actinomycetaceae</taxon>
        <taxon>Gleimia</taxon>
    </lineage>
</organism>
<dbReference type="PANTHER" id="PTHR31851">
    <property type="entry name" value="FE(2+)/MN(2+) TRANSPORTER PCL1"/>
    <property type="match status" value="1"/>
</dbReference>
<evidence type="ECO:0000256" key="2">
    <source>
        <dbReference type="ARBA" id="ARBA00022692"/>
    </source>
</evidence>
<name>C0W026_9ACTO</name>
<keyword evidence="4 5" id="KW-0472">Membrane</keyword>
<accession>C0W026</accession>
<keyword evidence="3 5" id="KW-1133">Transmembrane helix</keyword>
<evidence type="ECO:0000256" key="5">
    <source>
        <dbReference type="SAM" id="Phobius"/>
    </source>
</evidence>
<feature type="transmembrane region" description="Helical" evidence="5">
    <location>
        <begin position="252"/>
        <end position="273"/>
    </location>
</feature>
<dbReference type="AlphaFoldDB" id="C0W026"/>
<sequence>MHFTGTFHWKIGFPYHAKVTLPLLDAYFKCLYSGNMLKENTNDLTFSQVPTLVNLPSSIVTDEACFSTRERIEETATNLEEKNSVASRLNWLRAGVLGANDGIVSISGLVVGVAAVDPTNTTAIALAGIAGIAAASLSMSVGEYVSVSTQLDTERELVKRQQTALVNSAGAEEQRLAKMWVQQGLSPATAAKVAKELSRKDPVKAHLTVEHGIDPDDLTSPWAAAYSSFIAFVVGALLPFLTMLITPPSIRIAATFVAVVFALGLTGYISAWLGEANRWKAVTRLVVGGALAMILSYAVGHFFGISV</sequence>
<comment type="subcellular location">
    <subcellularLocation>
        <location evidence="1">Endomembrane system</location>
        <topology evidence="1">Multi-pass membrane protein</topology>
    </subcellularLocation>
</comment>
<dbReference type="GO" id="GO:0005384">
    <property type="term" value="F:manganese ion transmembrane transporter activity"/>
    <property type="evidence" value="ECO:0007669"/>
    <property type="project" value="InterPro"/>
</dbReference>
<dbReference type="Proteomes" id="UP000010301">
    <property type="component" value="Unassembled WGS sequence"/>
</dbReference>
<evidence type="ECO:0000256" key="4">
    <source>
        <dbReference type="ARBA" id="ARBA00023136"/>
    </source>
</evidence>
<feature type="transmembrane region" description="Helical" evidence="5">
    <location>
        <begin position="285"/>
        <end position="305"/>
    </location>
</feature>
<evidence type="ECO:0000256" key="3">
    <source>
        <dbReference type="ARBA" id="ARBA00022989"/>
    </source>
</evidence>
<protein>
    <submittedName>
        <fullName evidence="6">Membrane protein</fullName>
    </submittedName>
</protein>
<feature type="transmembrane region" description="Helical" evidence="5">
    <location>
        <begin position="223"/>
        <end position="245"/>
    </location>
</feature>
<dbReference type="HOGENOM" id="CLU_038957_3_1_11"/>
<dbReference type="GO" id="GO:0030026">
    <property type="term" value="P:intracellular manganese ion homeostasis"/>
    <property type="evidence" value="ECO:0007669"/>
    <property type="project" value="InterPro"/>
</dbReference>
<reference evidence="6 7" key="1">
    <citation type="submission" date="2009-01" db="EMBL/GenBank/DDBJ databases">
        <authorList>
            <person name="Qin X."/>
            <person name="Bachman B."/>
            <person name="Battles P."/>
            <person name="Bell A."/>
            <person name="Bess C."/>
            <person name="Bickham C."/>
            <person name="Chaboub L."/>
            <person name="Chen D."/>
            <person name="Coyle M."/>
            <person name="Deiros D.R."/>
            <person name="Dinh H."/>
            <person name="Forbes L."/>
            <person name="Fowler G."/>
            <person name="Francisco L."/>
            <person name="Fu Q."/>
            <person name="Gubbala S."/>
            <person name="Hale W."/>
            <person name="Han Y."/>
            <person name="Hemphill L."/>
            <person name="Highlander S.K."/>
            <person name="Hirani K."/>
            <person name="Hogues M."/>
            <person name="Jackson L."/>
            <person name="Jakkamsetti A."/>
            <person name="Javaid M."/>
            <person name="Jiang H."/>
            <person name="Korchina V."/>
            <person name="Kovar C."/>
            <person name="Lara F."/>
            <person name="Lee S."/>
            <person name="Mata R."/>
            <person name="Mathew T."/>
            <person name="Moen C."/>
            <person name="Morales K."/>
            <person name="Munidasa M."/>
            <person name="Nazareth L."/>
            <person name="Ngo R."/>
            <person name="Nguyen L."/>
            <person name="Okwuonu G."/>
            <person name="Ongeri F."/>
            <person name="Patil S."/>
            <person name="Petrosino J."/>
            <person name="Pham C."/>
            <person name="Pham P."/>
            <person name="Pu L.-L."/>
            <person name="Puazo M."/>
            <person name="Raj R."/>
            <person name="Reid J."/>
            <person name="Rouhana J."/>
            <person name="Saada N."/>
            <person name="Shang Y."/>
            <person name="Simmons D."/>
            <person name="Thornton R."/>
            <person name="Warren J."/>
            <person name="Weissenberger G."/>
            <person name="Zhang J."/>
            <person name="Zhang L."/>
            <person name="Zhou C."/>
            <person name="Zhu D."/>
            <person name="Muzny D."/>
            <person name="Worley K."/>
            <person name="Gibbs R."/>
        </authorList>
    </citation>
    <scope>NUCLEOTIDE SEQUENCE [LARGE SCALE GENOMIC DNA]</scope>
    <source>
        <strain evidence="6 7">DSM 15436</strain>
    </source>
</reference>
<comment type="caution">
    <text evidence="6">The sequence shown here is derived from an EMBL/GenBank/DDBJ whole genome shotgun (WGS) entry which is preliminary data.</text>
</comment>
<gene>
    <name evidence="6" type="ORF">HMPREF0044_0904</name>
</gene>
<evidence type="ECO:0000256" key="1">
    <source>
        <dbReference type="ARBA" id="ARBA00004127"/>
    </source>
</evidence>